<gene>
    <name evidence="1" type="ORF">AB8U03_10575</name>
</gene>
<proteinExistence type="predicted"/>
<keyword evidence="2" id="KW-1185">Reference proteome</keyword>
<sequence>MDLTTEDMIKNKLLDVQENVRDFQEYSKKIDNKEINEKFKQFAKGSALEAQELEKLLNKYGK</sequence>
<dbReference type="Proteomes" id="UP001564657">
    <property type="component" value="Unassembled WGS sequence"/>
</dbReference>
<dbReference type="RefSeq" id="WP_369704528.1">
    <property type="nucleotide sequence ID" value="NZ_JBGEWD010000009.1"/>
</dbReference>
<evidence type="ECO:0000313" key="1">
    <source>
        <dbReference type="EMBL" id="MEY8000636.1"/>
    </source>
</evidence>
<accession>A0ABV4BPD5</accession>
<organism evidence="1 2">
    <name type="scientific">Clostridium moutaii</name>
    <dbReference type="NCBI Taxonomy" id="3240932"/>
    <lineage>
        <taxon>Bacteria</taxon>
        <taxon>Bacillati</taxon>
        <taxon>Bacillota</taxon>
        <taxon>Clostridia</taxon>
        <taxon>Eubacteriales</taxon>
        <taxon>Clostridiaceae</taxon>
        <taxon>Clostridium</taxon>
    </lineage>
</organism>
<reference evidence="1 2" key="1">
    <citation type="submission" date="2024-08" db="EMBL/GenBank/DDBJ databases">
        <title>Clostridium lapicellarii sp. nov., and Clostridium renhuaiense sp. nov., two species isolated from the mud in a fermentation cellar used for producing sauce-flavour Chinese liquors.</title>
        <authorList>
            <person name="Yang F."/>
            <person name="Wang H."/>
            <person name="Chen L.Q."/>
            <person name="Zhou N."/>
            <person name="Lu J.J."/>
            <person name="Pu X.X."/>
            <person name="Wan B."/>
            <person name="Wang L."/>
            <person name="Liu S.J."/>
        </authorList>
    </citation>
    <scope>NUCLEOTIDE SEQUENCE [LARGE SCALE GENOMIC DNA]</scope>
    <source>
        <strain evidence="1 2">MT-5</strain>
    </source>
</reference>
<comment type="caution">
    <text evidence="1">The sequence shown here is derived from an EMBL/GenBank/DDBJ whole genome shotgun (WGS) entry which is preliminary data.</text>
</comment>
<evidence type="ECO:0000313" key="2">
    <source>
        <dbReference type="Proteomes" id="UP001564657"/>
    </source>
</evidence>
<protein>
    <submittedName>
        <fullName evidence="1">Uncharacterized protein</fullName>
    </submittedName>
</protein>
<dbReference type="EMBL" id="JBGEWD010000009">
    <property type="protein sequence ID" value="MEY8000636.1"/>
    <property type="molecule type" value="Genomic_DNA"/>
</dbReference>
<name>A0ABV4BPD5_9CLOT</name>